<dbReference type="Pfam" id="PF11720">
    <property type="entry name" value="Inhibitor_I78"/>
    <property type="match status" value="1"/>
</dbReference>
<dbReference type="InterPro" id="IPR021719">
    <property type="entry name" value="Prot_inh_I78"/>
</dbReference>
<reference evidence="2 3" key="1">
    <citation type="submission" date="2022-10" db="EMBL/GenBank/DDBJ databases">
        <title>Sphingomonas sp.</title>
        <authorList>
            <person name="Jin C."/>
        </authorList>
    </citation>
    <scope>NUCLEOTIDE SEQUENCE [LARGE SCALE GENOMIC DNA]</scope>
    <source>
        <strain evidence="2 3">BN140010</strain>
    </source>
</reference>
<proteinExistence type="predicted"/>
<evidence type="ECO:0000313" key="3">
    <source>
        <dbReference type="Proteomes" id="UP001526246"/>
    </source>
</evidence>
<evidence type="ECO:0000256" key="1">
    <source>
        <dbReference type="SAM" id="SignalP"/>
    </source>
</evidence>
<feature type="signal peptide" evidence="1">
    <location>
        <begin position="1"/>
        <end position="19"/>
    </location>
</feature>
<sequence length="93" mass="9809">MIRPALLALPLLLSGCATMSPRVAGKGSCSADELADYAGRPATAKLGEEMMQASGSKVLQWIQPGQMVTMDFRSDRLRVKLGPDNKVASVSCG</sequence>
<name>A0ABT3JHZ3_9SPHN</name>
<keyword evidence="1" id="KW-0732">Signal</keyword>
<comment type="caution">
    <text evidence="2">The sequence shown here is derived from an EMBL/GenBank/DDBJ whole genome shotgun (WGS) entry which is preliminary data.</text>
</comment>
<organism evidence="2 3">
    <name type="scientific">Sphingomonas arvum</name>
    <dbReference type="NCBI Taxonomy" id="2992113"/>
    <lineage>
        <taxon>Bacteria</taxon>
        <taxon>Pseudomonadati</taxon>
        <taxon>Pseudomonadota</taxon>
        <taxon>Alphaproteobacteria</taxon>
        <taxon>Sphingomonadales</taxon>
        <taxon>Sphingomonadaceae</taxon>
        <taxon>Sphingomonas</taxon>
    </lineage>
</organism>
<dbReference type="PROSITE" id="PS51257">
    <property type="entry name" value="PROKAR_LIPOPROTEIN"/>
    <property type="match status" value="1"/>
</dbReference>
<dbReference type="Gene3D" id="3.30.10.10">
    <property type="entry name" value="Trypsin Inhibitor V, subunit A"/>
    <property type="match status" value="1"/>
</dbReference>
<keyword evidence="3" id="KW-1185">Reference proteome</keyword>
<gene>
    <name evidence="2" type="ORF">OMW55_12805</name>
</gene>
<dbReference type="PANTHER" id="PTHR39600:SF1">
    <property type="entry name" value="PEPTIDASE INHIBITOR I78 FAMILY PROTEIN"/>
    <property type="match status" value="1"/>
</dbReference>
<dbReference type="Proteomes" id="UP001526246">
    <property type="component" value="Unassembled WGS sequence"/>
</dbReference>
<dbReference type="PANTHER" id="PTHR39600">
    <property type="entry name" value="PEPTIDASE INHIBITOR I78 FAMILY PROTEIN"/>
    <property type="match status" value="1"/>
</dbReference>
<feature type="chain" id="PRO_5047372391" evidence="1">
    <location>
        <begin position="20"/>
        <end position="93"/>
    </location>
</feature>
<dbReference type="RefSeq" id="WP_264883666.1">
    <property type="nucleotide sequence ID" value="NZ_JAPDOB010000002.1"/>
</dbReference>
<dbReference type="EMBL" id="JAPDOB010000002">
    <property type="protein sequence ID" value="MCW3798688.1"/>
    <property type="molecule type" value="Genomic_DNA"/>
</dbReference>
<accession>A0ABT3JHZ3</accession>
<protein>
    <submittedName>
        <fullName evidence="2">I78 family peptidase inhibitor</fullName>
    </submittedName>
</protein>
<evidence type="ECO:0000313" key="2">
    <source>
        <dbReference type="EMBL" id="MCW3798688.1"/>
    </source>
</evidence>